<comment type="caution">
    <text evidence="1">The sequence shown here is derived from an EMBL/GenBank/DDBJ whole genome shotgun (WGS) entry which is preliminary data.</text>
</comment>
<dbReference type="InterPro" id="IPR036287">
    <property type="entry name" value="Rv1873-like_sf"/>
</dbReference>
<name>A0A9X1P1M8_9HYPH</name>
<evidence type="ECO:0000313" key="1">
    <source>
        <dbReference type="EMBL" id="MCE7029767.1"/>
    </source>
</evidence>
<proteinExistence type="predicted"/>
<gene>
    <name evidence="1" type="ORF">LZD57_17400</name>
</gene>
<dbReference type="InterPro" id="IPR014937">
    <property type="entry name" value="DUF1810"/>
</dbReference>
<dbReference type="EMBL" id="JAJUWU010000018">
    <property type="protein sequence ID" value="MCE7029767.1"/>
    <property type="molecule type" value="Genomic_DNA"/>
</dbReference>
<dbReference type="Pfam" id="PF08837">
    <property type="entry name" value="DUF1810"/>
    <property type="match status" value="1"/>
</dbReference>
<sequence>MSLDRFIAAQDQVYETALDELKAGAKRTHWMWFVFPQIEGLGSSPTARRYAITSLAEAKDYAAHEILGRRLRDCTEAVLTHPGKSAHAIFGSPDDMKFHSSMTLFHRAAPQEAFYGDALDVFFDGKEDEATLARI</sequence>
<dbReference type="RefSeq" id="WP_233720761.1">
    <property type="nucleotide sequence ID" value="NZ_JAJUWU010000018.1"/>
</dbReference>
<dbReference type="AlphaFoldDB" id="A0A9X1P1M8"/>
<organism evidence="1 2">
    <name type="scientific">Jiella avicenniae</name>
    <dbReference type="NCBI Taxonomy" id="2907202"/>
    <lineage>
        <taxon>Bacteria</taxon>
        <taxon>Pseudomonadati</taxon>
        <taxon>Pseudomonadota</taxon>
        <taxon>Alphaproteobacteria</taxon>
        <taxon>Hyphomicrobiales</taxon>
        <taxon>Aurantimonadaceae</taxon>
        <taxon>Jiella</taxon>
    </lineage>
</organism>
<accession>A0A9X1P1M8</accession>
<keyword evidence="2" id="KW-1185">Reference proteome</keyword>
<reference evidence="1" key="1">
    <citation type="submission" date="2022-01" db="EMBL/GenBank/DDBJ databases">
        <title>Jiella avicenniae sp. nov., a novel endophytic bacterium isolated from bark of Avicennia marina.</title>
        <authorList>
            <person name="Tuo L."/>
        </authorList>
    </citation>
    <scope>NUCLEOTIDE SEQUENCE</scope>
    <source>
        <strain evidence="1">CBK1P-4</strain>
    </source>
</reference>
<evidence type="ECO:0000313" key="2">
    <source>
        <dbReference type="Proteomes" id="UP001139035"/>
    </source>
</evidence>
<dbReference type="PIRSF" id="PIRSF008546">
    <property type="entry name" value="UCP008546"/>
    <property type="match status" value="1"/>
</dbReference>
<dbReference type="SUPFAM" id="SSF140736">
    <property type="entry name" value="Rv1873-like"/>
    <property type="match status" value="1"/>
</dbReference>
<dbReference type="Proteomes" id="UP001139035">
    <property type="component" value="Unassembled WGS sequence"/>
</dbReference>
<dbReference type="Gene3D" id="1.25.40.380">
    <property type="entry name" value="Protein of unknown function DUF1810"/>
    <property type="match status" value="1"/>
</dbReference>
<protein>
    <submittedName>
        <fullName evidence="1">DUF1810 domain-containing protein</fullName>
    </submittedName>
</protein>